<gene>
    <name evidence="6" type="ORF">A8990_15133</name>
</gene>
<dbReference type="RefSeq" id="WP_245996262.1">
    <property type="nucleotide sequence ID" value="NZ_QTTN01000051.1"/>
</dbReference>
<evidence type="ECO:0000256" key="2">
    <source>
        <dbReference type="ARBA" id="ARBA00022729"/>
    </source>
</evidence>
<dbReference type="InterPro" id="IPR011330">
    <property type="entry name" value="Glyco_hydro/deAcase_b/a-brl"/>
</dbReference>
<dbReference type="GO" id="GO:0005576">
    <property type="term" value="C:extracellular region"/>
    <property type="evidence" value="ECO:0007669"/>
    <property type="project" value="UniProtKB-SubCell"/>
</dbReference>
<comment type="subcellular location">
    <subcellularLocation>
        <location evidence="1">Secreted</location>
    </subcellularLocation>
</comment>
<keyword evidence="7" id="KW-1185">Reference proteome</keyword>
<feature type="transmembrane region" description="Helical" evidence="4">
    <location>
        <begin position="335"/>
        <end position="359"/>
    </location>
</feature>
<dbReference type="SUPFAM" id="SSF88713">
    <property type="entry name" value="Glycoside hydrolase/deacetylase"/>
    <property type="match status" value="1"/>
</dbReference>
<dbReference type="InterPro" id="IPR002509">
    <property type="entry name" value="NODB_dom"/>
</dbReference>
<feature type="region of interest" description="Disordered" evidence="3">
    <location>
        <begin position="40"/>
        <end position="63"/>
    </location>
</feature>
<feature type="compositionally biased region" description="Low complexity" evidence="3">
    <location>
        <begin position="45"/>
        <end position="55"/>
    </location>
</feature>
<dbReference type="AlphaFoldDB" id="A0A3D9QZH6"/>
<dbReference type="PANTHER" id="PTHR34216">
    <property type="match status" value="1"/>
</dbReference>
<keyword evidence="4" id="KW-1133">Transmembrane helix</keyword>
<protein>
    <submittedName>
        <fullName evidence="6">Biofilm PGA synthesis lipoprotein PgaB</fullName>
    </submittedName>
</protein>
<feature type="domain" description="NodB homology" evidence="5">
    <location>
        <begin position="130"/>
        <end position="373"/>
    </location>
</feature>
<evidence type="ECO:0000259" key="5">
    <source>
        <dbReference type="PROSITE" id="PS51677"/>
    </source>
</evidence>
<dbReference type="Pfam" id="PF01522">
    <property type="entry name" value="Polysacc_deac_1"/>
    <property type="match status" value="1"/>
</dbReference>
<dbReference type="GO" id="GO:0016810">
    <property type="term" value="F:hydrolase activity, acting on carbon-nitrogen (but not peptide) bonds"/>
    <property type="evidence" value="ECO:0007669"/>
    <property type="project" value="InterPro"/>
</dbReference>
<reference evidence="6 7" key="1">
    <citation type="submission" date="2018-08" db="EMBL/GenBank/DDBJ databases">
        <title>Genomic Encyclopedia of Type Strains, Phase III (KMG-III): the genomes of soil and plant-associated and newly described type strains.</title>
        <authorList>
            <person name="Whitman W."/>
        </authorList>
    </citation>
    <scope>NUCLEOTIDE SEQUENCE [LARGE SCALE GENOMIC DNA]</scope>
    <source>
        <strain evidence="6 7">CGMCC 1.10966</strain>
    </source>
</reference>
<keyword evidence="6" id="KW-0449">Lipoprotein</keyword>
<keyword evidence="4" id="KW-0812">Transmembrane</keyword>
<dbReference type="InterPro" id="IPR051398">
    <property type="entry name" value="Polysacch_Deacetylase"/>
</dbReference>
<evidence type="ECO:0000256" key="4">
    <source>
        <dbReference type="SAM" id="Phobius"/>
    </source>
</evidence>
<dbReference type="Gene3D" id="3.20.20.370">
    <property type="entry name" value="Glycoside hydrolase/deacetylase"/>
    <property type="match status" value="1"/>
</dbReference>
<dbReference type="EMBL" id="QTTN01000051">
    <property type="protein sequence ID" value="REE66410.1"/>
    <property type="molecule type" value="Genomic_DNA"/>
</dbReference>
<dbReference type="GO" id="GO:0005975">
    <property type="term" value="P:carbohydrate metabolic process"/>
    <property type="evidence" value="ECO:0007669"/>
    <property type="project" value="InterPro"/>
</dbReference>
<keyword evidence="2" id="KW-0732">Signal</keyword>
<evidence type="ECO:0000256" key="1">
    <source>
        <dbReference type="ARBA" id="ARBA00004613"/>
    </source>
</evidence>
<sequence>MNRKMIAISVLFIVAALCTGGYYVHMKRVQALRSIEQAEHRASSARRTTSASQTVTRRRGSTSIQPETYYSNKVIVLMYHEVAAVPKDDKALPLNKFEQQLAMMKADNFHWITMKQYEQFILHGAHVPVNAVLMTFDDGYESYFTDTYPVLKKFHVPATNFLIVNTVGNPHHIGIPKLDWQQVAEMHKNGYDFYNHTYDSHLYEATDRAGKRQKPALASPIYLKDKHRRETTKEYRTRVTSDLSEANTILAQKLGVGEDKVLAFPYGAYNKQVLDICRKLGIQVTFTVKSGINAVGQRNGYRVNAGGIDDNPESLIQIMKQGGHSSETEKATPLFFIQLGVFGTAIIGLILIRMLVFAWEDKHGHWIFRNRRH</sequence>
<dbReference type="PROSITE" id="PS51677">
    <property type="entry name" value="NODB"/>
    <property type="match status" value="1"/>
</dbReference>
<keyword evidence="4" id="KW-0472">Membrane</keyword>
<comment type="caution">
    <text evidence="6">The sequence shown here is derived from an EMBL/GenBank/DDBJ whole genome shotgun (WGS) entry which is preliminary data.</text>
</comment>
<evidence type="ECO:0000313" key="7">
    <source>
        <dbReference type="Proteomes" id="UP000256304"/>
    </source>
</evidence>
<accession>A0A3D9QZH6</accession>
<evidence type="ECO:0000313" key="6">
    <source>
        <dbReference type="EMBL" id="REE66410.1"/>
    </source>
</evidence>
<proteinExistence type="predicted"/>
<organism evidence="6 7">
    <name type="scientific">Paenibacillus taihuensis</name>
    <dbReference type="NCBI Taxonomy" id="1156355"/>
    <lineage>
        <taxon>Bacteria</taxon>
        <taxon>Bacillati</taxon>
        <taxon>Bacillota</taxon>
        <taxon>Bacilli</taxon>
        <taxon>Bacillales</taxon>
        <taxon>Paenibacillaceae</taxon>
        <taxon>Paenibacillus</taxon>
    </lineage>
</organism>
<dbReference type="Proteomes" id="UP000256304">
    <property type="component" value="Unassembled WGS sequence"/>
</dbReference>
<dbReference type="CDD" id="cd10918">
    <property type="entry name" value="CE4_NodB_like_5s_6s"/>
    <property type="match status" value="1"/>
</dbReference>
<name>A0A3D9QZH6_9BACL</name>
<dbReference type="PANTHER" id="PTHR34216:SF3">
    <property type="entry name" value="POLY-BETA-1,6-N-ACETYL-D-GLUCOSAMINE N-DEACETYLASE"/>
    <property type="match status" value="1"/>
</dbReference>
<evidence type="ECO:0000256" key="3">
    <source>
        <dbReference type="SAM" id="MobiDB-lite"/>
    </source>
</evidence>